<dbReference type="Proteomes" id="UP000245125">
    <property type="component" value="Unassembled WGS sequence"/>
</dbReference>
<proteinExistence type="predicted"/>
<name>A0A2U3QJR6_9BACT</name>
<dbReference type="GO" id="GO:0035438">
    <property type="term" value="F:cyclic-di-GMP binding"/>
    <property type="evidence" value="ECO:0007669"/>
    <property type="project" value="InterPro"/>
</dbReference>
<reference evidence="3" key="1">
    <citation type="submission" date="2018-03" db="EMBL/GenBank/DDBJ databases">
        <authorList>
            <person name="Zecchin S."/>
        </authorList>
    </citation>
    <scope>NUCLEOTIDE SEQUENCE [LARGE SCALE GENOMIC DNA]</scope>
</reference>
<evidence type="ECO:0000259" key="1">
    <source>
        <dbReference type="Pfam" id="PF07238"/>
    </source>
</evidence>
<feature type="domain" description="PilZ" evidence="1">
    <location>
        <begin position="149"/>
        <end position="235"/>
    </location>
</feature>
<accession>A0A2U3QJR6</accession>
<evidence type="ECO:0000313" key="3">
    <source>
        <dbReference type="Proteomes" id="UP000245125"/>
    </source>
</evidence>
<sequence length="242" mass="26912">MKEHRRYKRFVVDILGVNGKMMFASEVEIRDISVGGISLRVDRRLNMGAEYTVKISNSGDEVISVKGSVVWSKLSGTKKGEKDEVIPLYVAGMKFINVSDNKMKDLISFIRDQGDFSLEKVRKAGEQGEWRCSMRFLVKPPLSKAVINASEDYGIKKLSLGGMLIESENPLKIKERVPMEILLPGNEHIQLSGRIASCLEIPAPKGESEGASRYDVGIEFLEIADVEMEKLQGFVSGLEKAV</sequence>
<protein>
    <recommendedName>
        <fullName evidence="1">PilZ domain-containing protein</fullName>
    </recommendedName>
</protein>
<dbReference type="Gene3D" id="2.40.10.220">
    <property type="entry name" value="predicted glycosyltransferase like domains"/>
    <property type="match status" value="2"/>
</dbReference>
<dbReference type="Pfam" id="PF07238">
    <property type="entry name" value="PilZ"/>
    <property type="match status" value="2"/>
</dbReference>
<dbReference type="EMBL" id="OUUY01000113">
    <property type="protein sequence ID" value="SPQ01656.1"/>
    <property type="molecule type" value="Genomic_DNA"/>
</dbReference>
<organism evidence="2 3">
    <name type="scientific">Candidatus Sulfobium mesophilum</name>
    <dbReference type="NCBI Taxonomy" id="2016548"/>
    <lineage>
        <taxon>Bacteria</taxon>
        <taxon>Pseudomonadati</taxon>
        <taxon>Nitrospirota</taxon>
        <taxon>Nitrospiria</taxon>
        <taxon>Nitrospirales</taxon>
        <taxon>Nitrospiraceae</taxon>
        <taxon>Candidatus Sulfobium</taxon>
    </lineage>
</organism>
<dbReference type="OrthoDB" id="5382603at2"/>
<dbReference type="SUPFAM" id="SSF141371">
    <property type="entry name" value="PilZ domain-like"/>
    <property type="match status" value="1"/>
</dbReference>
<evidence type="ECO:0000313" key="2">
    <source>
        <dbReference type="EMBL" id="SPQ01656.1"/>
    </source>
</evidence>
<dbReference type="InterPro" id="IPR009875">
    <property type="entry name" value="PilZ_domain"/>
</dbReference>
<gene>
    <name evidence="2" type="ORF">NBG4_640010</name>
</gene>
<dbReference type="AlphaFoldDB" id="A0A2U3QJR6"/>
<feature type="domain" description="PilZ" evidence="1">
    <location>
        <begin position="5"/>
        <end position="110"/>
    </location>
</feature>
<keyword evidence="3" id="KW-1185">Reference proteome</keyword>